<organism evidence="1">
    <name type="scientific">Lotharella vacuolata</name>
    <dbReference type="NCBI Taxonomy" id="74820"/>
    <lineage>
        <taxon>Eukaryota</taxon>
        <taxon>Sar</taxon>
        <taxon>Rhizaria</taxon>
        <taxon>Cercozoa</taxon>
        <taxon>Chlorarachniophyceae</taxon>
        <taxon>Lotharella</taxon>
    </lineage>
</organism>
<proteinExistence type="predicted"/>
<evidence type="ECO:0008006" key="2">
    <source>
        <dbReference type="Google" id="ProtNLM"/>
    </source>
</evidence>
<protein>
    <recommendedName>
        <fullName evidence="2">Ribosomal protein S7</fullName>
    </recommendedName>
</protein>
<keyword evidence="1" id="KW-0542">Nucleomorph</keyword>
<dbReference type="AlphaFoldDB" id="A0A0H5BGX6"/>
<accession>A0A0H5BGX6</accession>
<evidence type="ECO:0000313" key="1">
    <source>
        <dbReference type="EMBL" id="BAS01466.1"/>
    </source>
</evidence>
<sequence>MATLIQKSIKGHGISGYTIKMINFLKNNKNNKSFYNTLKKYKKKFNNYNNLISILTVKLRNDREVIKKIMQKCFNYFKVIKNQKFFYKNIKKIKYNKYYKKKNNNYFIKYLVRFNRVTKIYTFNINLWSFLNIFLNQAHIYSGITLYKYLFKKNYNV</sequence>
<reference evidence="1" key="1">
    <citation type="journal article" date="2015" name="Genome Biol. Evol.">
        <title>Nucleomorph Genome Sequences of Two Chlorarachniophytes, Amorphochlora amoebiformis and Lotharella vacuolata.</title>
        <authorList>
            <person name="Suzuki S."/>
            <person name="Shirato S."/>
            <person name="Hirakawa Y."/>
            <person name="Ishida K."/>
        </authorList>
    </citation>
    <scope>NUCLEOTIDE SEQUENCE</scope>
    <source>
        <strain evidence="1">CCMP240</strain>
    </source>
</reference>
<geneLocation type="nucleomorph" evidence="1"/>
<dbReference type="EMBL" id="AB996599">
    <property type="protein sequence ID" value="BAS01466.1"/>
    <property type="molecule type" value="Genomic_DNA"/>
</dbReference>
<name>A0A0H5BGX6_9EUKA</name>